<gene>
    <name evidence="1" type="ORF">SAMN05421507_12121</name>
</gene>
<proteinExistence type="predicted"/>
<keyword evidence="2" id="KW-1185">Reference proteome</keyword>
<evidence type="ECO:0000313" key="2">
    <source>
        <dbReference type="Proteomes" id="UP000199691"/>
    </source>
</evidence>
<dbReference type="EMBL" id="FNIX01000021">
    <property type="protein sequence ID" value="SDP92644.1"/>
    <property type="molecule type" value="Genomic_DNA"/>
</dbReference>
<name>A0A1H0WPM7_9PSEU</name>
<protein>
    <recommendedName>
        <fullName evidence="3">Zinc-finger</fullName>
    </recommendedName>
</protein>
<accession>A0A1H0WPM7</accession>
<dbReference type="STRING" id="641025.SAMN05421507_12121"/>
<organism evidence="1 2">
    <name type="scientific">Lentzea jiangxiensis</name>
    <dbReference type="NCBI Taxonomy" id="641025"/>
    <lineage>
        <taxon>Bacteria</taxon>
        <taxon>Bacillati</taxon>
        <taxon>Actinomycetota</taxon>
        <taxon>Actinomycetes</taxon>
        <taxon>Pseudonocardiales</taxon>
        <taxon>Pseudonocardiaceae</taxon>
        <taxon>Lentzea</taxon>
    </lineage>
</organism>
<sequence length="70" mass="8227">MRFRWTPHGGLRHAIPDDLTWGQAVETLCGNPFIPQQIGLWRDKNVWPTCRDCDVIWRESEGILPWPRNS</sequence>
<dbReference type="Pfam" id="PF16827">
    <property type="entry name" value="zf-HC3"/>
    <property type="match status" value="1"/>
</dbReference>
<evidence type="ECO:0008006" key="3">
    <source>
        <dbReference type="Google" id="ProtNLM"/>
    </source>
</evidence>
<reference evidence="2" key="1">
    <citation type="submission" date="2016-10" db="EMBL/GenBank/DDBJ databases">
        <authorList>
            <person name="Varghese N."/>
            <person name="Submissions S."/>
        </authorList>
    </citation>
    <scope>NUCLEOTIDE SEQUENCE [LARGE SCALE GENOMIC DNA]</scope>
    <source>
        <strain evidence="2">CGMCC 4.6609</strain>
    </source>
</reference>
<dbReference type="Proteomes" id="UP000199691">
    <property type="component" value="Unassembled WGS sequence"/>
</dbReference>
<dbReference type="InterPro" id="IPR031795">
    <property type="entry name" value="Zf-HC3"/>
</dbReference>
<dbReference type="AlphaFoldDB" id="A0A1H0WPM7"/>
<evidence type="ECO:0000313" key="1">
    <source>
        <dbReference type="EMBL" id="SDP92644.1"/>
    </source>
</evidence>